<evidence type="ECO:0000256" key="2">
    <source>
        <dbReference type="ARBA" id="ARBA00011484"/>
    </source>
</evidence>
<evidence type="ECO:0000256" key="1">
    <source>
        <dbReference type="ARBA" id="ARBA00007317"/>
    </source>
</evidence>
<dbReference type="Gene3D" id="2.40.50.100">
    <property type="match status" value="2"/>
</dbReference>
<feature type="compositionally biased region" description="Polar residues" evidence="9">
    <location>
        <begin position="249"/>
        <end position="267"/>
    </location>
</feature>
<dbReference type="NCBIfam" id="TIGR01349">
    <property type="entry name" value="PDHac_trf_mito"/>
    <property type="match status" value="1"/>
</dbReference>
<dbReference type="InterPro" id="IPR000089">
    <property type="entry name" value="Biotin_lipoyl"/>
</dbReference>
<evidence type="ECO:0000256" key="9">
    <source>
        <dbReference type="SAM" id="MobiDB-lite"/>
    </source>
</evidence>
<dbReference type="PROSITE" id="PS50968">
    <property type="entry name" value="BIOTINYL_LIPOYL"/>
    <property type="match status" value="2"/>
</dbReference>
<comment type="function">
    <text evidence="6">The pyruvate dehydrogenase complex catalyzes the overall conversion of pyruvate to acetyl-CoA and CO(2). It contains multiple copies of three enzymatic components: pyruvate dehydrogenase (E1), dihydrolipoamide acetyltransferase (E2) and lipoamide dehydrogenase (E3).</text>
</comment>
<dbReference type="SUPFAM" id="SSF52777">
    <property type="entry name" value="CoA-dependent acyltransferases"/>
    <property type="match status" value="1"/>
</dbReference>
<dbReference type="InterPro" id="IPR001078">
    <property type="entry name" value="2-oxoacid_DH_actylTfrase"/>
</dbReference>
<dbReference type="GO" id="GO:0004742">
    <property type="term" value="F:dihydrolipoyllysine-residue acetyltransferase activity"/>
    <property type="evidence" value="ECO:0007669"/>
    <property type="project" value="UniProtKB-UniRule"/>
</dbReference>
<dbReference type="EC" id="2.3.1.12" evidence="8"/>
<dbReference type="SUPFAM" id="SSF51230">
    <property type="entry name" value="Single hybrid motif"/>
    <property type="match status" value="2"/>
</dbReference>
<dbReference type="Gene3D" id="4.10.320.10">
    <property type="entry name" value="E3-binding domain"/>
    <property type="match status" value="1"/>
</dbReference>
<dbReference type="Pfam" id="PF00364">
    <property type="entry name" value="Biotin_lipoyl"/>
    <property type="match status" value="2"/>
</dbReference>
<feature type="domain" description="Lipoyl-binding" evidence="10">
    <location>
        <begin position="138"/>
        <end position="213"/>
    </location>
</feature>
<sequence length="589" mass="61344">MAEVIKMPKMSDTMTEGVIASWLKKVGDTVKSGDILAEVETDKATMELESYEDGTLLFVGPKEKDSVPVDGVLAIIGKKDEDISALLTDIQGGGGASKPAEKPAEPASAPAEKPAPAPTASAAAPAAPSASAKAAVNASVITMPKMSDTMTEGTIASWLKKVGDKVKSGDILAEVETDKATMELESYEDGTLLYIGVEAGKSVSVDGILAIIGEEGADFQQLLNGGSGGAAPAQATPDQALEQADEQVENAQTDNQIKNSTPANSNPEVAVPAAGANGQASSAASANTGGRIFASPLAKRIAEEKGIDIAQIKGSGDNGRIVVKDVESYTPAAKPAAPATAPTPAPSPVAAPAPQTQPASKLSADYEEVSVSQMRKVIARRLSESLFTAPHFYLTMEIDMDKAIETRTALNEVSPVKISFNDLVIKAAAAALRSHPAVNSSWLGDKIRYNKQINIGVAMAVEEGLLVPVVRQADQKSLSQIAGEVKDFSGKAKSKKLQPADWEGNTFTISNLGMFGIEEFTAIINPPDACIMAVGGIKQTPVVKNGQIVVGNVMKVTMSCDHRVVDGAVGSAFLQTFKKLLEDPIRILV</sequence>
<dbReference type="InterPro" id="IPR003016">
    <property type="entry name" value="2-oxoA_DH_lipoyl-BS"/>
</dbReference>
<feature type="compositionally biased region" description="Low complexity" evidence="9">
    <location>
        <begin position="352"/>
        <end position="361"/>
    </location>
</feature>
<evidence type="ECO:0000259" key="11">
    <source>
        <dbReference type="PROSITE" id="PS51826"/>
    </source>
</evidence>
<feature type="compositionally biased region" description="Low complexity" evidence="9">
    <location>
        <begin position="273"/>
        <end position="286"/>
    </location>
</feature>
<keyword evidence="13" id="KW-1185">Reference proteome</keyword>
<dbReference type="InterPro" id="IPR006257">
    <property type="entry name" value="LAT1"/>
</dbReference>
<dbReference type="InterPro" id="IPR036625">
    <property type="entry name" value="E3-bd_dom_sf"/>
</dbReference>
<keyword evidence="3 8" id="KW-0808">Transferase</keyword>
<evidence type="ECO:0000256" key="4">
    <source>
        <dbReference type="ARBA" id="ARBA00022823"/>
    </source>
</evidence>
<proteinExistence type="inferred from homology"/>
<dbReference type="Pfam" id="PF02817">
    <property type="entry name" value="E3_binding"/>
    <property type="match status" value="1"/>
</dbReference>
<evidence type="ECO:0000256" key="5">
    <source>
        <dbReference type="ARBA" id="ARBA00023315"/>
    </source>
</evidence>
<evidence type="ECO:0000256" key="3">
    <source>
        <dbReference type="ARBA" id="ARBA00022679"/>
    </source>
</evidence>
<dbReference type="PANTHER" id="PTHR23151">
    <property type="entry name" value="DIHYDROLIPOAMIDE ACETYL/SUCCINYL-TRANSFERASE-RELATED"/>
    <property type="match status" value="1"/>
</dbReference>
<dbReference type="InterPro" id="IPR045257">
    <property type="entry name" value="E2/Pdx1"/>
</dbReference>
<dbReference type="PROSITE" id="PS51826">
    <property type="entry name" value="PSBD"/>
    <property type="match status" value="1"/>
</dbReference>
<dbReference type="PANTHER" id="PTHR23151:SF90">
    <property type="entry name" value="DIHYDROLIPOYLLYSINE-RESIDUE ACETYLTRANSFERASE COMPONENT OF PYRUVATE DEHYDROGENASE COMPLEX, MITOCHONDRIAL-RELATED"/>
    <property type="match status" value="1"/>
</dbReference>
<feature type="domain" description="Lipoyl-binding" evidence="10">
    <location>
        <begin position="2"/>
        <end position="77"/>
    </location>
</feature>
<dbReference type="Proteomes" id="UP000253919">
    <property type="component" value="Unassembled WGS sequence"/>
</dbReference>
<evidence type="ECO:0000256" key="7">
    <source>
        <dbReference type="ARBA" id="ARBA00048370"/>
    </source>
</evidence>
<feature type="compositionally biased region" description="Pro residues" evidence="9">
    <location>
        <begin position="341"/>
        <end position="351"/>
    </location>
</feature>
<dbReference type="PROSITE" id="PS00189">
    <property type="entry name" value="LIPOYL"/>
    <property type="match status" value="2"/>
</dbReference>
<evidence type="ECO:0000259" key="10">
    <source>
        <dbReference type="PROSITE" id="PS50968"/>
    </source>
</evidence>
<dbReference type="SUPFAM" id="SSF47005">
    <property type="entry name" value="Peripheral subunit-binding domain of 2-oxo acid dehydrogenase complex"/>
    <property type="match status" value="1"/>
</dbReference>
<dbReference type="Pfam" id="PF00198">
    <property type="entry name" value="2-oxoacid_dh"/>
    <property type="match status" value="1"/>
</dbReference>
<evidence type="ECO:0000256" key="8">
    <source>
        <dbReference type="RuleBase" id="RU361137"/>
    </source>
</evidence>
<organism evidence="12 13">
    <name type="scientific">Adhaeribacter pallidiroseus</name>
    <dbReference type="NCBI Taxonomy" id="2072847"/>
    <lineage>
        <taxon>Bacteria</taxon>
        <taxon>Pseudomonadati</taxon>
        <taxon>Bacteroidota</taxon>
        <taxon>Cytophagia</taxon>
        <taxon>Cytophagales</taxon>
        <taxon>Hymenobacteraceae</taxon>
        <taxon>Adhaeribacter</taxon>
    </lineage>
</organism>
<dbReference type="InterPro" id="IPR011053">
    <property type="entry name" value="Single_hybrid_motif"/>
</dbReference>
<protein>
    <recommendedName>
        <fullName evidence="8">Acetyltransferase component of pyruvate dehydrogenase complex</fullName>
        <ecNumber evidence="8">2.3.1.12</ecNumber>
    </recommendedName>
</protein>
<comment type="subunit">
    <text evidence="2">Forms a 24-polypeptide structural core with octahedral symmetry.</text>
</comment>
<dbReference type="InterPro" id="IPR004167">
    <property type="entry name" value="PSBD"/>
</dbReference>
<accession>A0A369QE39</accession>
<keyword evidence="5 8" id="KW-0012">Acyltransferase</keyword>
<dbReference type="FunFam" id="2.40.50.100:FF:000010">
    <property type="entry name" value="Acetyltransferase component of pyruvate dehydrogenase complex"/>
    <property type="match status" value="1"/>
</dbReference>
<evidence type="ECO:0000256" key="6">
    <source>
        <dbReference type="ARBA" id="ARBA00025211"/>
    </source>
</evidence>
<dbReference type="CDD" id="cd06849">
    <property type="entry name" value="lipoyl_domain"/>
    <property type="match status" value="2"/>
</dbReference>
<dbReference type="OrthoDB" id="9805770at2"/>
<comment type="caution">
    <text evidence="12">The sequence shown here is derived from an EMBL/GenBank/DDBJ whole genome shotgun (WGS) entry which is preliminary data.</text>
</comment>
<feature type="region of interest" description="Disordered" evidence="9">
    <location>
        <begin position="89"/>
        <end position="128"/>
    </location>
</feature>
<dbReference type="GO" id="GO:0006086">
    <property type="term" value="P:pyruvate decarboxylation to acetyl-CoA"/>
    <property type="evidence" value="ECO:0007669"/>
    <property type="project" value="InterPro"/>
</dbReference>
<dbReference type="InterPro" id="IPR023213">
    <property type="entry name" value="CAT-like_dom_sf"/>
</dbReference>
<keyword evidence="4 8" id="KW-0450">Lipoyl</keyword>
<dbReference type="FunFam" id="3.30.559.10:FF:000007">
    <property type="entry name" value="Dihydrolipoamide acetyltransferase component of pyruvate dehydrogenase complex"/>
    <property type="match status" value="1"/>
</dbReference>
<reference evidence="12 13" key="1">
    <citation type="submission" date="2018-04" db="EMBL/GenBank/DDBJ databases">
        <title>Adhaeribacter sp. HMF7616 genome sequencing and assembly.</title>
        <authorList>
            <person name="Kang H."/>
            <person name="Kang J."/>
            <person name="Cha I."/>
            <person name="Kim H."/>
            <person name="Joh K."/>
        </authorList>
    </citation>
    <scope>NUCLEOTIDE SEQUENCE [LARGE SCALE GENOMIC DNA]</scope>
    <source>
        <strain evidence="12 13">HMF7616</strain>
    </source>
</reference>
<evidence type="ECO:0000313" key="13">
    <source>
        <dbReference type="Proteomes" id="UP000253919"/>
    </source>
</evidence>
<dbReference type="AlphaFoldDB" id="A0A369QE39"/>
<feature type="domain" description="Peripheral subunit-binding (PSBD)" evidence="11">
    <location>
        <begin position="293"/>
        <end position="330"/>
    </location>
</feature>
<feature type="region of interest" description="Disordered" evidence="9">
    <location>
        <begin position="223"/>
        <end position="286"/>
    </location>
</feature>
<comment type="similarity">
    <text evidence="1 8">Belongs to the 2-oxoacid dehydrogenase family.</text>
</comment>
<dbReference type="RefSeq" id="WP_115372001.1">
    <property type="nucleotide sequence ID" value="NZ_QASA01000001.1"/>
</dbReference>
<comment type="cofactor">
    <cofactor evidence="8">
        <name>(R)-lipoate</name>
        <dbReference type="ChEBI" id="CHEBI:83088"/>
    </cofactor>
    <text evidence="8">Binds 2 lipoyl cofactors covalently.</text>
</comment>
<dbReference type="Gene3D" id="3.30.559.10">
    <property type="entry name" value="Chloramphenicol acetyltransferase-like domain"/>
    <property type="match status" value="1"/>
</dbReference>
<feature type="compositionally biased region" description="Low complexity" evidence="9">
    <location>
        <begin position="105"/>
        <end position="128"/>
    </location>
</feature>
<evidence type="ECO:0000313" key="12">
    <source>
        <dbReference type="EMBL" id="RDC62580.1"/>
    </source>
</evidence>
<dbReference type="EMBL" id="QASA01000001">
    <property type="protein sequence ID" value="RDC62580.1"/>
    <property type="molecule type" value="Genomic_DNA"/>
</dbReference>
<gene>
    <name evidence="12" type="primary">dlaT</name>
    <name evidence="12" type="ORF">AHMF7616_01174</name>
</gene>
<comment type="catalytic activity">
    <reaction evidence="7 8">
        <text>N(6)-[(R)-dihydrolipoyl]-L-lysyl-[protein] + acetyl-CoA = N(6)-[(R)-S(8)-acetyldihydrolipoyl]-L-lysyl-[protein] + CoA</text>
        <dbReference type="Rhea" id="RHEA:17017"/>
        <dbReference type="Rhea" id="RHEA-COMP:10475"/>
        <dbReference type="Rhea" id="RHEA-COMP:10478"/>
        <dbReference type="ChEBI" id="CHEBI:57287"/>
        <dbReference type="ChEBI" id="CHEBI:57288"/>
        <dbReference type="ChEBI" id="CHEBI:83100"/>
        <dbReference type="ChEBI" id="CHEBI:83111"/>
        <dbReference type="EC" id="2.3.1.12"/>
    </reaction>
</comment>
<name>A0A369QE39_9BACT</name>
<dbReference type="GO" id="GO:0045254">
    <property type="term" value="C:pyruvate dehydrogenase complex"/>
    <property type="evidence" value="ECO:0007669"/>
    <property type="project" value="UniProtKB-UniRule"/>
</dbReference>
<feature type="region of interest" description="Disordered" evidence="9">
    <location>
        <begin position="333"/>
        <end position="364"/>
    </location>
</feature>